<evidence type="ECO:0000259" key="5">
    <source>
        <dbReference type="PROSITE" id="PS50893"/>
    </source>
</evidence>
<dbReference type="HOGENOM" id="CLU_000604_1_2_9"/>
<dbReference type="PANTHER" id="PTHR42711">
    <property type="entry name" value="ABC TRANSPORTER ATP-BINDING PROTEIN"/>
    <property type="match status" value="1"/>
</dbReference>
<dbReference type="GO" id="GO:0016887">
    <property type="term" value="F:ATP hydrolysis activity"/>
    <property type="evidence" value="ECO:0007669"/>
    <property type="project" value="InterPro"/>
</dbReference>
<evidence type="ECO:0000313" key="6">
    <source>
        <dbReference type="EMBL" id="EFV00578.1"/>
    </source>
</evidence>
<evidence type="ECO:0000256" key="1">
    <source>
        <dbReference type="ARBA" id="ARBA00005417"/>
    </source>
</evidence>
<dbReference type="Proteomes" id="UP000004754">
    <property type="component" value="Unassembled WGS sequence"/>
</dbReference>
<dbReference type="STRING" id="887929.HMP0721_2395"/>
<organism evidence="6 7">
    <name type="scientific">Pseudoramibacter alactolyticus ATCC 23263</name>
    <dbReference type="NCBI Taxonomy" id="887929"/>
    <lineage>
        <taxon>Bacteria</taxon>
        <taxon>Bacillati</taxon>
        <taxon>Bacillota</taxon>
        <taxon>Clostridia</taxon>
        <taxon>Eubacteriales</taxon>
        <taxon>Eubacteriaceae</taxon>
        <taxon>Pseudoramibacter</taxon>
    </lineage>
</organism>
<evidence type="ECO:0000256" key="2">
    <source>
        <dbReference type="ARBA" id="ARBA00022448"/>
    </source>
</evidence>
<comment type="similarity">
    <text evidence="1">Belongs to the ABC transporter superfamily.</text>
</comment>
<gene>
    <name evidence="6" type="ORF">HMP0721_2395</name>
</gene>
<name>E6MK59_9FIRM</name>
<dbReference type="RefSeq" id="WP_006599816.1">
    <property type="nucleotide sequence ID" value="NZ_GL622359.1"/>
</dbReference>
<protein>
    <submittedName>
        <fullName evidence="6">ABC transporter, ATP-binding protein</fullName>
    </submittedName>
</protein>
<dbReference type="PROSITE" id="PS00211">
    <property type="entry name" value="ABC_TRANSPORTER_1"/>
    <property type="match status" value="1"/>
</dbReference>
<dbReference type="eggNOG" id="COG1131">
    <property type="taxonomic scope" value="Bacteria"/>
</dbReference>
<dbReference type="SUPFAM" id="SSF52540">
    <property type="entry name" value="P-loop containing nucleoside triphosphate hydrolases"/>
    <property type="match status" value="1"/>
</dbReference>
<keyword evidence="4 6" id="KW-0067">ATP-binding</keyword>
<dbReference type="PANTHER" id="PTHR42711:SF5">
    <property type="entry name" value="ABC TRANSPORTER ATP-BINDING PROTEIN NATA"/>
    <property type="match status" value="1"/>
</dbReference>
<dbReference type="PROSITE" id="PS50893">
    <property type="entry name" value="ABC_TRANSPORTER_2"/>
    <property type="match status" value="1"/>
</dbReference>
<dbReference type="SMART" id="SM00382">
    <property type="entry name" value="AAA"/>
    <property type="match status" value="1"/>
</dbReference>
<reference evidence="6 7" key="1">
    <citation type="submission" date="2010-12" db="EMBL/GenBank/DDBJ databases">
        <authorList>
            <person name="Muzny D."/>
            <person name="Qin X."/>
            <person name="Deng J."/>
            <person name="Jiang H."/>
            <person name="Liu Y."/>
            <person name="Qu J."/>
            <person name="Song X.-Z."/>
            <person name="Zhang L."/>
            <person name="Thornton R."/>
            <person name="Coyle M."/>
            <person name="Francisco L."/>
            <person name="Jackson L."/>
            <person name="Javaid M."/>
            <person name="Korchina V."/>
            <person name="Kovar C."/>
            <person name="Mata R."/>
            <person name="Mathew T."/>
            <person name="Ngo R."/>
            <person name="Nguyen L."/>
            <person name="Nguyen N."/>
            <person name="Okwuonu G."/>
            <person name="Ongeri F."/>
            <person name="Pham C."/>
            <person name="Simmons D."/>
            <person name="Wilczek-Boney K."/>
            <person name="Hale W."/>
            <person name="Jakkamsetti A."/>
            <person name="Pham P."/>
            <person name="Ruth R."/>
            <person name="San Lucas F."/>
            <person name="Warren J."/>
            <person name="Zhang J."/>
            <person name="Zhao Z."/>
            <person name="Zhou C."/>
            <person name="Zhu D."/>
            <person name="Lee S."/>
            <person name="Bess C."/>
            <person name="Blankenburg K."/>
            <person name="Forbes L."/>
            <person name="Fu Q."/>
            <person name="Gubbala S."/>
            <person name="Hirani K."/>
            <person name="Jayaseelan J.C."/>
            <person name="Lara F."/>
            <person name="Munidasa M."/>
            <person name="Palculict T."/>
            <person name="Patil S."/>
            <person name="Pu L.-L."/>
            <person name="Saada N."/>
            <person name="Tang L."/>
            <person name="Weissenberger G."/>
            <person name="Zhu Y."/>
            <person name="Hemphill L."/>
            <person name="Shang Y."/>
            <person name="Youmans B."/>
            <person name="Ayvaz T."/>
            <person name="Ross M."/>
            <person name="Santibanez J."/>
            <person name="Aqrawi P."/>
            <person name="Gross S."/>
            <person name="Joshi V."/>
            <person name="Fowler G."/>
            <person name="Nazareth L."/>
            <person name="Reid J."/>
            <person name="Worley K."/>
            <person name="Petrosino J."/>
            <person name="Highlander S."/>
            <person name="Gibbs R."/>
        </authorList>
    </citation>
    <scope>NUCLEOTIDE SEQUENCE [LARGE SCALE GENOMIC DNA]</scope>
    <source>
        <strain evidence="6 7">ATCC 23263</strain>
    </source>
</reference>
<dbReference type="OrthoDB" id="9775135at2"/>
<comment type="caution">
    <text evidence="6">The sequence shown here is derived from an EMBL/GenBank/DDBJ whole genome shotgun (WGS) entry which is preliminary data.</text>
</comment>
<evidence type="ECO:0000256" key="4">
    <source>
        <dbReference type="ARBA" id="ARBA00022840"/>
    </source>
</evidence>
<keyword evidence="3" id="KW-0547">Nucleotide-binding</keyword>
<dbReference type="InterPro" id="IPR003439">
    <property type="entry name" value="ABC_transporter-like_ATP-bd"/>
</dbReference>
<keyword evidence="2" id="KW-0813">Transport</keyword>
<proteinExistence type="inferred from homology"/>
<keyword evidence="7" id="KW-1185">Reference proteome</keyword>
<dbReference type="AlphaFoldDB" id="E6MK59"/>
<dbReference type="InterPro" id="IPR003593">
    <property type="entry name" value="AAA+_ATPase"/>
</dbReference>
<dbReference type="GO" id="GO:0005524">
    <property type="term" value="F:ATP binding"/>
    <property type="evidence" value="ECO:0007669"/>
    <property type="project" value="UniProtKB-KW"/>
</dbReference>
<dbReference type="Gene3D" id="3.40.50.300">
    <property type="entry name" value="P-loop containing nucleotide triphosphate hydrolases"/>
    <property type="match status" value="1"/>
</dbReference>
<dbReference type="InterPro" id="IPR017871">
    <property type="entry name" value="ABC_transporter-like_CS"/>
</dbReference>
<evidence type="ECO:0000256" key="3">
    <source>
        <dbReference type="ARBA" id="ARBA00022741"/>
    </source>
</evidence>
<dbReference type="InterPro" id="IPR050763">
    <property type="entry name" value="ABC_transporter_ATP-binding"/>
</dbReference>
<dbReference type="EMBL" id="AEQN01000033">
    <property type="protein sequence ID" value="EFV00578.1"/>
    <property type="molecule type" value="Genomic_DNA"/>
</dbReference>
<dbReference type="Pfam" id="PF00005">
    <property type="entry name" value="ABC_tran"/>
    <property type="match status" value="1"/>
</dbReference>
<feature type="domain" description="ABC transporter" evidence="5">
    <location>
        <begin position="4"/>
        <end position="233"/>
    </location>
</feature>
<dbReference type="InterPro" id="IPR027417">
    <property type="entry name" value="P-loop_NTPase"/>
</dbReference>
<accession>E6MK59</accession>
<sequence length="241" mass="25806">MNAIAAAQLTKRYNRIAAVDHLDLTVEQGELFALLGVNGAGKTTTIKMLSCLIKPTGGDALMLGDSILSKSRAVKKKINLSPQETAVAANLSVLENLELTAGIYGQDGKTARKNACETAQKFGLENELSKKAKHLSGGMQRRLSIAMALISDPQILFLDEPTLGLDVLARRELWASIKALKGKVTIILTTHYMDEVEMLSDRVGIMARGKLTAIGTVAELTAQTGTDRLEDAFVILSGGAR</sequence>
<evidence type="ECO:0000313" key="7">
    <source>
        <dbReference type="Proteomes" id="UP000004754"/>
    </source>
</evidence>